<dbReference type="AlphaFoldDB" id="A0A229P097"/>
<protein>
    <submittedName>
        <fullName evidence="6">RNA polymerase subunit sigma-70</fullName>
    </submittedName>
</protein>
<evidence type="ECO:0000256" key="2">
    <source>
        <dbReference type="ARBA" id="ARBA00023015"/>
    </source>
</evidence>
<dbReference type="Proteomes" id="UP000215145">
    <property type="component" value="Unassembled WGS sequence"/>
</dbReference>
<evidence type="ECO:0000256" key="3">
    <source>
        <dbReference type="ARBA" id="ARBA00023125"/>
    </source>
</evidence>
<evidence type="ECO:0000256" key="4">
    <source>
        <dbReference type="ARBA" id="ARBA00023163"/>
    </source>
</evidence>
<dbReference type="GO" id="GO:0003677">
    <property type="term" value="F:DNA binding"/>
    <property type="evidence" value="ECO:0007669"/>
    <property type="project" value="UniProtKB-KW"/>
</dbReference>
<sequence>MSEKLEKIVEAARLYYQMDFSQQDIAKKLGVSRPTVSRFLQQAKADGIVQITIHDPLENNDMICRHLERRFGLEKAIVVSTPSHEDNVVKKYIGEAAAQYLYEIVRDGDTIAVTWGTTLYEIAQRLPVKNVRGVNVVQLNGGLSYSETNTYASEIMHLLGGAFNTTPHLLPLPAIVDQPLVKQAIEADRHISKILEIGRKANIAVFTVGVPTVDSVLVRANYLSKTELDVIHRLGKGDICSRFIDIDGEICLKELDARTIGIELEELKSKKHAILVAGGINKADAVYAAVRGGYPKTIVTDTFTALYLLEREQSVSS</sequence>
<evidence type="ECO:0000313" key="7">
    <source>
        <dbReference type="Proteomes" id="UP000215145"/>
    </source>
</evidence>
<keyword evidence="4" id="KW-0804">Transcription</keyword>
<comment type="similarity">
    <text evidence="1">Belongs to the SorC transcriptional regulatory family.</text>
</comment>
<keyword evidence="7" id="KW-1185">Reference proteome</keyword>
<dbReference type="PROSITE" id="PS51063">
    <property type="entry name" value="HTH_CRP_2"/>
    <property type="match status" value="1"/>
</dbReference>
<dbReference type="Gene3D" id="3.40.50.1360">
    <property type="match status" value="1"/>
</dbReference>
<gene>
    <name evidence="6" type="ORF">CGZ75_00835</name>
</gene>
<dbReference type="RefSeq" id="WP_089522262.1">
    <property type="nucleotide sequence ID" value="NZ_NMUQ01000001.1"/>
</dbReference>
<dbReference type="GO" id="GO:0030246">
    <property type="term" value="F:carbohydrate binding"/>
    <property type="evidence" value="ECO:0007669"/>
    <property type="project" value="InterPro"/>
</dbReference>
<dbReference type="InterPro" id="IPR007324">
    <property type="entry name" value="Sugar-bd_dom_put"/>
</dbReference>
<dbReference type="OrthoDB" id="58802at2"/>
<dbReference type="SUPFAM" id="SSF100950">
    <property type="entry name" value="NagB/RpiA/CoA transferase-like"/>
    <property type="match status" value="1"/>
</dbReference>
<dbReference type="InterPro" id="IPR037171">
    <property type="entry name" value="NagB/RpiA_transferase-like"/>
</dbReference>
<accession>A0A229P097</accession>
<dbReference type="InterPro" id="IPR012318">
    <property type="entry name" value="HTH_CRP"/>
</dbReference>
<dbReference type="Gene3D" id="1.10.10.60">
    <property type="entry name" value="Homeodomain-like"/>
    <property type="match status" value="1"/>
</dbReference>
<name>A0A229P097_9BACL</name>
<dbReference type="SUPFAM" id="SSF46785">
    <property type="entry name" value="Winged helix' DNA-binding domain"/>
    <property type="match status" value="1"/>
</dbReference>
<comment type="caution">
    <text evidence="6">The sequence shown here is derived from an EMBL/GenBank/DDBJ whole genome shotgun (WGS) entry which is preliminary data.</text>
</comment>
<feature type="domain" description="HTH crp-type" evidence="5">
    <location>
        <begin position="1"/>
        <end position="57"/>
    </location>
</feature>
<dbReference type="InterPro" id="IPR036390">
    <property type="entry name" value="WH_DNA-bd_sf"/>
</dbReference>
<dbReference type="EMBL" id="NMUQ01000001">
    <property type="protein sequence ID" value="OXM15325.1"/>
    <property type="molecule type" value="Genomic_DNA"/>
</dbReference>
<evidence type="ECO:0000256" key="1">
    <source>
        <dbReference type="ARBA" id="ARBA00010466"/>
    </source>
</evidence>
<dbReference type="Pfam" id="PF04198">
    <property type="entry name" value="Sugar-bind"/>
    <property type="match status" value="1"/>
</dbReference>
<keyword evidence="3" id="KW-0238">DNA-binding</keyword>
<evidence type="ECO:0000313" key="6">
    <source>
        <dbReference type="EMBL" id="OXM15325.1"/>
    </source>
</evidence>
<dbReference type="GO" id="GO:0006355">
    <property type="term" value="P:regulation of DNA-templated transcription"/>
    <property type="evidence" value="ECO:0007669"/>
    <property type="project" value="InterPro"/>
</dbReference>
<dbReference type="InterPro" id="IPR051054">
    <property type="entry name" value="SorC_transcr_regulators"/>
</dbReference>
<organism evidence="6 7">
    <name type="scientific">Paenibacillus herberti</name>
    <dbReference type="NCBI Taxonomy" id="1619309"/>
    <lineage>
        <taxon>Bacteria</taxon>
        <taxon>Bacillati</taxon>
        <taxon>Bacillota</taxon>
        <taxon>Bacilli</taxon>
        <taxon>Bacillales</taxon>
        <taxon>Paenibacillaceae</taxon>
        <taxon>Paenibacillus</taxon>
    </lineage>
</organism>
<dbReference type="Pfam" id="PF13545">
    <property type="entry name" value="HTH_Crp_2"/>
    <property type="match status" value="1"/>
</dbReference>
<proteinExistence type="inferred from homology"/>
<evidence type="ECO:0000259" key="5">
    <source>
        <dbReference type="PROSITE" id="PS51063"/>
    </source>
</evidence>
<keyword evidence="2" id="KW-0805">Transcription regulation</keyword>
<dbReference type="PANTHER" id="PTHR34294">
    <property type="entry name" value="TRANSCRIPTIONAL REGULATOR-RELATED"/>
    <property type="match status" value="1"/>
</dbReference>
<dbReference type="PANTHER" id="PTHR34294:SF1">
    <property type="entry name" value="TRANSCRIPTIONAL REGULATOR LSRR"/>
    <property type="match status" value="1"/>
</dbReference>
<reference evidence="6 7" key="1">
    <citation type="submission" date="2017-07" db="EMBL/GenBank/DDBJ databases">
        <title>Paenibacillus herberti R33 genome sequencing and assembly.</title>
        <authorList>
            <person name="Su W."/>
        </authorList>
    </citation>
    <scope>NUCLEOTIDE SEQUENCE [LARGE SCALE GENOMIC DNA]</scope>
    <source>
        <strain evidence="6 7">R33</strain>
    </source>
</reference>